<comment type="caution">
    <text evidence="1">The sequence shown here is derived from an EMBL/GenBank/DDBJ whole genome shotgun (WGS) entry which is preliminary data.</text>
</comment>
<reference evidence="1 2" key="1">
    <citation type="journal article" date="2024" name="BMC Genomics">
        <title>De novo assembly and annotation of Popillia japonica's genome with initial clues to its potential as an invasive pest.</title>
        <authorList>
            <person name="Cucini C."/>
            <person name="Boschi S."/>
            <person name="Funari R."/>
            <person name="Cardaioli E."/>
            <person name="Iannotti N."/>
            <person name="Marturano G."/>
            <person name="Paoli F."/>
            <person name="Bruttini M."/>
            <person name="Carapelli A."/>
            <person name="Frati F."/>
            <person name="Nardi F."/>
        </authorList>
    </citation>
    <scope>NUCLEOTIDE SEQUENCE [LARGE SCALE GENOMIC DNA]</scope>
    <source>
        <strain evidence="1">DMR45628</strain>
    </source>
</reference>
<organism evidence="1 2">
    <name type="scientific">Popillia japonica</name>
    <name type="common">Japanese beetle</name>
    <dbReference type="NCBI Taxonomy" id="7064"/>
    <lineage>
        <taxon>Eukaryota</taxon>
        <taxon>Metazoa</taxon>
        <taxon>Ecdysozoa</taxon>
        <taxon>Arthropoda</taxon>
        <taxon>Hexapoda</taxon>
        <taxon>Insecta</taxon>
        <taxon>Pterygota</taxon>
        <taxon>Neoptera</taxon>
        <taxon>Endopterygota</taxon>
        <taxon>Coleoptera</taxon>
        <taxon>Polyphaga</taxon>
        <taxon>Scarabaeiformia</taxon>
        <taxon>Scarabaeidae</taxon>
        <taxon>Rutelinae</taxon>
        <taxon>Popillia</taxon>
    </lineage>
</organism>
<evidence type="ECO:0000313" key="1">
    <source>
        <dbReference type="EMBL" id="KAK9693275.1"/>
    </source>
</evidence>
<keyword evidence="2" id="KW-1185">Reference proteome</keyword>
<proteinExistence type="predicted"/>
<gene>
    <name evidence="1" type="ORF">QE152_g34312</name>
</gene>
<protein>
    <submittedName>
        <fullName evidence="1">Uncharacterized protein</fullName>
    </submittedName>
</protein>
<dbReference type="EMBL" id="JASPKY010000547">
    <property type="protein sequence ID" value="KAK9693275.1"/>
    <property type="molecule type" value="Genomic_DNA"/>
</dbReference>
<dbReference type="AlphaFoldDB" id="A0AAW1ITG9"/>
<evidence type="ECO:0000313" key="2">
    <source>
        <dbReference type="Proteomes" id="UP001458880"/>
    </source>
</evidence>
<sequence length="88" mass="9721">MAASARNCVERCIGVLNSRFRCILDERTLRYCPEKAGQISIACAMPTHPHCRTSPSHHGPRVKAGTHLSYTLPCTTSFENTKATMCLN</sequence>
<dbReference type="Proteomes" id="UP001458880">
    <property type="component" value="Unassembled WGS sequence"/>
</dbReference>
<accession>A0AAW1ITG9</accession>
<name>A0AAW1ITG9_POPJA</name>